<dbReference type="InterPro" id="IPR043519">
    <property type="entry name" value="NT_sf"/>
</dbReference>
<dbReference type="PANTHER" id="PTHR41773">
    <property type="entry name" value="GTP PYROPHOSPHATASE-RELATED"/>
    <property type="match status" value="1"/>
</dbReference>
<gene>
    <name evidence="2" type="ORF">NCTC8105_04947</name>
</gene>
<dbReference type="SMART" id="SM00954">
    <property type="entry name" value="RelA_SpoT"/>
    <property type="match status" value="1"/>
</dbReference>
<dbReference type="CDD" id="cd05399">
    <property type="entry name" value="NT_Rel-Spo_like"/>
    <property type="match status" value="1"/>
</dbReference>
<dbReference type="InterPro" id="IPR007685">
    <property type="entry name" value="RelA_SpoT"/>
</dbReference>
<dbReference type="PANTHER" id="PTHR41773:SF1">
    <property type="entry name" value="RELA_SPOT DOMAIN-CONTAINING PROTEIN"/>
    <property type="match status" value="1"/>
</dbReference>
<dbReference type="RefSeq" id="WP_043489778.1">
    <property type="nucleotide sequence ID" value="NZ_CALJTU010000026.1"/>
</dbReference>
<evidence type="ECO:0000313" key="3">
    <source>
        <dbReference type="Proteomes" id="UP000254821"/>
    </source>
</evidence>
<dbReference type="EMBL" id="UGHP01000001">
    <property type="protein sequence ID" value="STQ82728.1"/>
    <property type="molecule type" value="Genomic_DNA"/>
</dbReference>
<feature type="domain" description="RelA/SpoT" evidence="1">
    <location>
        <begin position="50"/>
        <end position="180"/>
    </location>
</feature>
<dbReference type="Pfam" id="PF04607">
    <property type="entry name" value="RelA_SpoT"/>
    <property type="match status" value="1"/>
</dbReference>
<protein>
    <submittedName>
        <fullName evidence="2">Uncharacterized protein conserved in bacteria</fullName>
    </submittedName>
</protein>
<proteinExistence type="predicted"/>
<accession>A0A377PQ24</accession>
<dbReference type="Proteomes" id="UP000254821">
    <property type="component" value="Unassembled WGS sequence"/>
</dbReference>
<reference evidence="2 3" key="1">
    <citation type="submission" date="2018-06" db="EMBL/GenBank/DDBJ databases">
        <authorList>
            <consortium name="Pathogen Informatics"/>
            <person name="Doyle S."/>
        </authorList>
    </citation>
    <scope>NUCLEOTIDE SEQUENCE [LARGE SCALE GENOMIC DNA]</scope>
    <source>
        <strain evidence="2 3">NCTC8105</strain>
    </source>
</reference>
<evidence type="ECO:0000313" key="2">
    <source>
        <dbReference type="EMBL" id="STQ82728.1"/>
    </source>
</evidence>
<sequence>MNELEFSQRWEKEQPMYKAWGDFVVSNICKKLTENTERDLNNFLKQPATPRIKEKTSLIDKAFHRKEKSYNNPYQEIEDKVGIRFVVLLTSDIDEVCEIIKNSDKWLYKTSRHYEEERLNTPLIFTYQSVHFIVTAKETFDYNGVIIDQGIPCEIQVRSLLQHAYAELTHDAIYKAKTIVEPDIHRTVAKSMALIETTDDFFCSVSKAINAASDGYAGIQRALDNLYMALTKNRPNNQKSTLLILDTFKEVIKPDTIERLHQFIEDTPELESLIQDGKKESSFFEQSVIIFVYWLIKRRKSTLEKEWPLDWRLIQKMATDLGVALERKT</sequence>
<dbReference type="AlphaFoldDB" id="A0A377PQ24"/>
<name>A0A377PQ24_HAFAL</name>
<dbReference type="GO" id="GO:0015969">
    <property type="term" value="P:guanosine tetraphosphate metabolic process"/>
    <property type="evidence" value="ECO:0007669"/>
    <property type="project" value="InterPro"/>
</dbReference>
<evidence type="ECO:0000259" key="1">
    <source>
        <dbReference type="SMART" id="SM00954"/>
    </source>
</evidence>
<dbReference type="SUPFAM" id="SSF81301">
    <property type="entry name" value="Nucleotidyltransferase"/>
    <property type="match status" value="1"/>
</dbReference>
<dbReference type="Gene3D" id="3.30.460.10">
    <property type="entry name" value="Beta Polymerase, domain 2"/>
    <property type="match status" value="1"/>
</dbReference>
<organism evidence="2 3">
    <name type="scientific">Hafnia alvei</name>
    <dbReference type="NCBI Taxonomy" id="569"/>
    <lineage>
        <taxon>Bacteria</taxon>
        <taxon>Pseudomonadati</taxon>
        <taxon>Pseudomonadota</taxon>
        <taxon>Gammaproteobacteria</taxon>
        <taxon>Enterobacterales</taxon>
        <taxon>Hafniaceae</taxon>
        <taxon>Hafnia</taxon>
    </lineage>
</organism>